<dbReference type="Pfam" id="PF00106">
    <property type="entry name" value="adh_short"/>
    <property type="match status" value="1"/>
</dbReference>
<comment type="catalytic activity">
    <reaction evidence="15">
        <text>resolvin D2 + NAD(+) = 7-oxoresolvin D2 + NADH + H(+)</text>
        <dbReference type="Rhea" id="RHEA:53584"/>
        <dbReference type="ChEBI" id="CHEBI:15378"/>
        <dbReference type="ChEBI" id="CHEBI:57540"/>
        <dbReference type="ChEBI" id="CHEBI:57945"/>
        <dbReference type="ChEBI" id="CHEBI:133367"/>
        <dbReference type="ChEBI" id="CHEBI:137497"/>
    </reaction>
    <physiologicalReaction direction="left-to-right" evidence="15">
        <dbReference type="Rhea" id="RHEA:53585"/>
    </physiologicalReaction>
</comment>
<comment type="catalytic activity">
    <reaction evidence="16">
        <text>lipoxin A4 + NAD(+) = 15-oxo-(5S,6R)-dihydroxy-(7E,9E,11Z,13E)-eicosatetraenoate + NADH + H(+)</text>
        <dbReference type="Rhea" id="RHEA:41572"/>
        <dbReference type="ChEBI" id="CHEBI:15378"/>
        <dbReference type="ChEBI" id="CHEBI:57540"/>
        <dbReference type="ChEBI" id="CHEBI:57945"/>
        <dbReference type="ChEBI" id="CHEBI:67026"/>
        <dbReference type="ChEBI" id="CHEBI:78311"/>
    </reaction>
    <physiologicalReaction direction="left-to-right" evidence="16">
        <dbReference type="Rhea" id="RHEA:41573"/>
    </physiologicalReaction>
</comment>
<name>A0A9P0FT94_CHRIL</name>
<comment type="catalytic activity">
    <reaction evidence="9">
        <text>prostaglandin E1 + NAD(+) = 15-oxoprostaglandin E1 + NADH + H(+)</text>
        <dbReference type="Rhea" id="RHEA:16477"/>
        <dbReference type="ChEBI" id="CHEBI:15378"/>
        <dbReference type="ChEBI" id="CHEBI:57397"/>
        <dbReference type="ChEBI" id="CHEBI:57401"/>
        <dbReference type="ChEBI" id="CHEBI:57540"/>
        <dbReference type="ChEBI" id="CHEBI:57945"/>
    </reaction>
    <physiologicalReaction direction="left-to-right" evidence="9">
        <dbReference type="Rhea" id="RHEA:16478"/>
    </physiologicalReaction>
</comment>
<dbReference type="AlphaFoldDB" id="A0A9P0FT94"/>
<comment type="catalytic activity">
    <reaction evidence="20">
        <text>(15S)-hydroxy-(5Z,8Z,11Z,13E)-eicosatetraenoate + NAD(+) = 15-oxo-(5Z,8Z,11Z,13E)-eicosatetraenoate + NADH + H(+)</text>
        <dbReference type="Rhea" id="RHEA:23260"/>
        <dbReference type="ChEBI" id="CHEBI:15378"/>
        <dbReference type="ChEBI" id="CHEBI:57409"/>
        <dbReference type="ChEBI" id="CHEBI:57410"/>
        <dbReference type="ChEBI" id="CHEBI:57540"/>
        <dbReference type="ChEBI" id="CHEBI:57945"/>
        <dbReference type="EC" id="1.1.1.232"/>
    </reaction>
    <physiologicalReaction direction="left-to-right" evidence="20">
        <dbReference type="Rhea" id="RHEA:23261"/>
    </physiologicalReaction>
</comment>
<comment type="function">
    <text evidence="8">Catalyzes the NAD-dependent dehydrogenation (oxidation) of a broad array of hydroxylated polyunsaturated fatty acids (mainly eicosanoids and docosanoids, including prostaglandins, lipoxins and resolvins), yielding their corresponding keto (oxo) metabolites. Decreases the levels of the pro-proliferative prostaglandins such as prostaglandin E2 (whose activity is increased in cancer because of an increase in the expression of cyclooxygenase 2) and generates oxo-fatty acid products that can profoundly influence cell function by abrogating pro-inflammatory cytokine expression. Converts resolvins E1, D1 and D2 to their oxo products, which represents a mode of resolvin inactivation. Resolvin E1 plays important roles during the resolution phase of acute inflammation, while resolvins D1 and D2 have a unique role in obesity-induced adipose inflammation.</text>
</comment>
<comment type="catalytic activity">
    <reaction evidence="12">
        <text>15-oxo-(5S,6R)-dihydroxy-(7E,9E,11Z)-eicosatrienoate + NADH + H(+) = (5S,6R,15S)-trihydroxy-(7E,9E,11Z)-eicosatrienoate + NAD(+)</text>
        <dbReference type="Rhea" id="RHEA:41596"/>
        <dbReference type="ChEBI" id="CHEBI:15378"/>
        <dbReference type="ChEBI" id="CHEBI:57540"/>
        <dbReference type="ChEBI" id="CHEBI:57945"/>
        <dbReference type="ChEBI" id="CHEBI:78325"/>
        <dbReference type="ChEBI" id="CHEBI:78329"/>
    </reaction>
    <physiologicalReaction direction="left-to-right" evidence="12">
        <dbReference type="Rhea" id="RHEA:41597"/>
    </physiologicalReaction>
</comment>
<keyword evidence="2" id="KW-0560">Oxidoreductase</keyword>
<comment type="catalytic activity">
    <reaction evidence="17">
        <text>prostaglandin A1 + NAD(+) = 15-oxo-prostaglandin A1 + NADH + H(+)</text>
        <dbReference type="Rhea" id="RHEA:41263"/>
        <dbReference type="ChEBI" id="CHEBI:15378"/>
        <dbReference type="ChEBI" id="CHEBI:57398"/>
        <dbReference type="ChEBI" id="CHEBI:57540"/>
        <dbReference type="ChEBI" id="CHEBI:57945"/>
        <dbReference type="ChEBI" id="CHEBI:85072"/>
    </reaction>
    <physiologicalReaction direction="left-to-right" evidence="17">
        <dbReference type="Rhea" id="RHEA:41264"/>
    </physiologicalReaction>
</comment>
<evidence type="ECO:0000256" key="16">
    <source>
        <dbReference type="ARBA" id="ARBA00048535"/>
    </source>
</evidence>
<proteinExistence type="inferred from homology"/>
<dbReference type="EC" id="1.1.1.141" evidence="3"/>
<comment type="catalytic activity">
    <reaction evidence="10">
        <text>resolvin D1 + NAD(+) = 8-oxoresolvin D1 + NADH + H(+)</text>
        <dbReference type="Rhea" id="RHEA:50124"/>
        <dbReference type="ChEBI" id="CHEBI:15378"/>
        <dbReference type="ChEBI" id="CHEBI:57540"/>
        <dbReference type="ChEBI" id="CHEBI:57945"/>
        <dbReference type="ChEBI" id="CHEBI:132079"/>
        <dbReference type="ChEBI" id="CHEBI:132080"/>
    </reaction>
    <physiologicalReaction direction="left-to-right" evidence="10">
        <dbReference type="Rhea" id="RHEA:50125"/>
    </physiologicalReaction>
</comment>
<dbReference type="InterPro" id="IPR036291">
    <property type="entry name" value="NAD(P)-bd_dom_sf"/>
</dbReference>
<comment type="similarity">
    <text evidence="1 22">Belongs to the short-chain dehydrogenases/reductases (SDR) family.</text>
</comment>
<sequence length="276" mass="30055">MAQWEIKNKTFLITGGASGLGAEYAKAFLSEGAKNIVILDINEELGNATTEKLNNQYGQKVSFIKCDCSKEDDITKAFKAVVAQVKQIDVIVNNAGIMNDNPKIWRLASDVNWQGVVSFTMKGLEHMRKDEGGAGGTIINIASTAALTAFECLPVYKGSKTAVLNFSQCIAIPPFFENTGIRVLTFCPGGTDTPLVQNLDVKTYDPKMGAEFAKMVENQDGVNIQKVESCVTAMVEMFKKAGPRTIWVSTNDKPVQDMTELIDGHFKAIENAVEAI</sequence>
<evidence type="ECO:0000256" key="11">
    <source>
        <dbReference type="ARBA" id="ARBA00048008"/>
    </source>
</evidence>
<evidence type="ECO:0000256" key="10">
    <source>
        <dbReference type="ARBA" id="ARBA00047672"/>
    </source>
</evidence>
<dbReference type="GO" id="GO:0016404">
    <property type="term" value="F:15-hydroxyprostaglandin dehydrogenase (NAD+) activity"/>
    <property type="evidence" value="ECO:0007669"/>
    <property type="project" value="UniProtKB-EC"/>
</dbReference>
<dbReference type="PRINTS" id="PR00081">
    <property type="entry name" value="GDHRDH"/>
</dbReference>
<evidence type="ECO:0000256" key="19">
    <source>
        <dbReference type="ARBA" id="ARBA00048921"/>
    </source>
</evidence>
<dbReference type="SUPFAM" id="SSF51735">
    <property type="entry name" value="NAD(P)-binding Rossmann-fold domains"/>
    <property type="match status" value="1"/>
</dbReference>
<evidence type="ECO:0000256" key="6">
    <source>
        <dbReference type="ARBA" id="ARBA00041812"/>
    </source>
</evidence>
<reference evidence="23" key="1">
    <citation type="submission" date="2021-12" db="EMBL/GenBank/DDBJ databases">
        <authorList>
            <person name="King R."/>
        </authorList>
    </citation>
    <scope>NUCLEOTIDE SEQUENCE</scope>
</reference>
<comment type="catalytic activity">
    <reaction evidence="19">
        <text>resolvin D2 + NAD(+) = 16-oxoresolvin D2 + NADH + H(+)</text>
        <dbReference type="Rhea" id="RHEA:53588"/>
        <dbReference type="ChEBI" id="CHEBI:15378"/>
        <dbReference type="ChEBI" id="CHEBI:57540"/>
        <dbReference type="ChEBI" id="CHEBI:57945"/>
        <dbReference type="ChEBI" id="CHEBI:133367"/>
        <dbReference type="ChEBI" id="CHEBI:137498"/>
    </reaction>
    <physiologicalReaction direction="left-to-right" evidence="19">
        <dbReference type="Rhea" id="RHEA:53589"/>
    </physiologicalReaction>
</comment>
<dbReference type="Gene3D" id="3.40.50.720">
    <property type="entry name" value="NAD(P)-binding Rossmann-like Domain"/>
    <property type="match status" value="1"/>
</dbReference>
<evidence type="ECO:0000256" key="18">
    <source>
        <dbReference type="ARBA" id="ARBA00048739"/>
    </source>
</evidence>
<dbReference type="GO" id="GO:0047034">
    <property type="term" value="F:15-hydroxyicosatetraenoate dehydrogenase activity"/>
    <property type="evidence" value="ECO:0007669"/>
    <property type="project" value="UniProtKB-EC"/>
</dbReference>
<evidence type="ECO:0000256" key="8">
    <source>
        <dbReference type="ARBA" id="ARBA00045705"/>
    </source>
</evidence>
<evidence type="ECO:0000256" key="13">
    <source>
        <dbReference type="ARBA" id="ARBA00048144"/>
    </source>
</evidence>
<comment type="catalytic activity">
    <reaction evidence="21">
        <text>resolvin E1 + NAD(+) = 18-oxo-resolvin E1 + NADH + H(+)</text>
        <dbReference type="Rhea" id="RHEA:49244"/>
        <dbReference type="ChEBI" id="CHEBI:15378"/>
        <dbReference type="ChEBI" id="CHEBI:57540"/>
        <dbReference type="ChEBI" id="CHEBI:57945"/>
        <dbReference type="ChEBI" id="CHEBI:91000"/>
        <dbReference type="ChEBI" id="CHEBI:91001"/>
    </reaction>
    <physiologicalReaction direction="left-to-right" evidence="21">
        <dbReference type="Rhea" id="RHEA:49245"/>
    </physiologicalReaction>
</comment>
<dbReference type="PANTHER" id="PTHR44229">
    <property type="entry name" value="15-HYDROXYPROSTAGLANDIN DEHYDROGENASE [NAD(+)]"/>
    <property type="match status" value="1"/>
</dbReference>
<dbReference type="EMBL" id="LR824019">
    <property type="protein sequence ID" value="CAH0587980.1"/>
    <property type="molecule type" value="Genomic_DNA"/>
</dbReference>
<organism evidence="23 24">
    <name type="scientific">Chrysodeixis includens</name>
    <name type="common">Soybean looper</name>
    <name type="synonym">Pseudoplusia includens</name>
    <dbReference type="NCBI Taxonomy" id="689277"/>
    <lineage>
        <taxon>Eukaryota</taxon>
        <taxon>Metazoa</taxon>
        <taxon>Ecdysozoa</taxon>
        <taxon>Arthropoda</taxon>
        <taxon>Hexapoda</taxon>
        <taxon>Insecta</taxon>
        <taxon>Pterygota</taxon>
        <taxon>Neoptera</taxon>
        <taxon>Endopterygota</taxon>
        <taxon>Lepidoptera</taxon>
        <taxon>Glossata</taxon>
        <taxon>Ditrysia</taxon>
        <taxon>Noctuoidea</taxon>
        <taxon>Noctuidae</taxon>
        <taxon>Plusiinae</taxon>
        <taxon>Chrysodeixis</taxon>
    </lineage>
</organism>
<evidence type="ECO:0000256" key="2">
    <source>
        <dbReference type="ARBA" id="ARBA00023002"/>
    </source>
</evidence>
<dbReference type="Proteomes" id="UP001154114">
    <property type="component" value="Chromosome 16"/>
</dbReference>
<evidence type="ECO:0000256" key="14">
    <source>
        <dbReference type="ARBA" id="ARBA00048170"/>
    </source>
</evidence>
<comment type="catalytic activity">
    <reaction evidence="13">
        <text>(11R)-hydroxy-(5Z,8Z,12E,14Z)-eicosatetraenoate + NAD(+) = 11-oxo-(5Z,8Z,12E,14Z)-eicosatetraenoate + NADH + H(+)</text>
        <dbReference type="Rhea" id="RHEA:48640"/>
        <dbReference type="ChEBI" id="CHEBI:15378"/>
        <dbReference type="ChEBI" id="CHEBI:57540"/>
        <dbReference type="ChEBI" id="CHEBI:57945"/>
        <dbReference type="ChEBI" id="CHEBI:78836"/>
        <dbReference type="ChEBI" id="CHEBI:90697"/>
    </reaction>
    <physiologicalReaction direction="left-to-right" evidence="13">
        <dbReference type="Rhea" id="RHEA:48641"/>
    </physiologicalReaction>
</comment>
<dbReference type="GO" id="GO:0005737">
    <property type="term" value="C:cytoplasm"/>
    <property type="evidence" value="ECO:0007669"/>
    <property type="project" value="TreeGrafter"/>
</dbReference>
<evidence type="ECO:0000256" key="3">
    <source>
        <dbReference type="ARBA" id="ARBA00038968"/>
    </source>
</evidence>
<gene>
    <name evidence="23" type="ORF">CINC_LOCUS3820</name>
</gene>
<evidence type="ECO:0000313" key="24">
    <source>
        <dbReference type="Proteomes" id="UP001154114"/>
    </source>
</evidence>
<accession>A0A9P0FT94</accession>
<evidence type="ECO:0000256" key="17">
    <source>
        <dbReference type="ARBA" id="ARBA00048611"/>
    </source>
</evidence>
<evidence type="ECO:0000256" key="7">
    <source>
        <dbReference type="ARBA" id="ARBA00042026"/>
    </source>
</evidence>
<evidence type="ECO:0000256" key="1">
    <source>
        <dbReference type="ARBA" id="ARBA00006484"/>
    </source>
</evidence>
<evidence type="ECO:0000256" key="22">
    <source>
        <dbReference type="RuleBase" id="RU000363"/>
    </source>
</evidence>
<evidence type="ECO:0000256" key="5">
    <source>
        <dbReference type="ARBA" id="ARBA00040276"/>
    </source>
</evidence>
<evidence type="ECO:0000256" key="4">
    <source>
        <dbReference type="ARBA" id="ARBA00039060"/>
    </source>
</evidence>
<protein>
    <recommendedName>
        <fullName evidence="5">15-hydroxyprostaglandin dehydrogenase [NAD(+)]</fullName>
        <ecNumber evidence="3">1.1.1.141</ecNumber>
        <ecNumber evidence="4">1.1.1.232</ecNumber>
    </recommendedName>
    <alternativeName>
        <fullName evidence="7">Eicosanoid/docosanoid dehydrogenase [NAD(+)]</fullName>
    </alternativeName>
    <alternativeName>
        <fullName evidence="6">Prostaglandin dehydrogenase 1</fullName>
    </alternativeName>
</protein>
<comment type="catalytic activity">
    <reaction evidence="14">
        <text>resolvin D1 + NAD(+) = 17-oxoresolvin D1 + NADH + H(+)</text>
        <dbReference type="Rhea" id="RHEA:50128"/>
        <dbReference type="ChEBI" id="CHEBI:15378"/>
        <dbReference type="ChEBI" id="CHEBI:57540"/>
        <dbReference type="ChEBI" id="CHEBI:57945"/>
        <dbReference type="ChEBI" id="CHEBI:132079"/>
        <dbReference type="ChEBI" id="CHEBI:132081"/>
    </reaction>
    <physiologicalReaction direction="left-to-right" evidence="14">
        <dbReference type="Rhea" id="RHEA:50129"/>
    </physiologicalReaction>
</comment>
<evidence type="ECO:0000313" key="23">
    <source>
        <dbReference type="EMBL" id="CAH0587980.1"/>
    </source>
</evidence>
<comment type="catalytic activity">
    <reaction evidence="11">
        <text>14-hydroxy-(4Z,7Z,10Z,12E,16Z,19Z)-docosahexaenoate + NAD(+) = 14-oxo-(4Z,7Z,10Z,12E,16Z,19Z)-docosahexaenoate + NADH + H(+)</text>
        <dbReference type="Rhea" id="RHEA:48952"/>
        <dbReference type="ChEBI" id="CHEBI:15378"/>
        <dbReference type="ChEBI" id="CHEBI:57540"/>
        <dbReference type="ChEBI" id="CHEBI:57945"/>
        <dbReference type="ChEBI" id="CHEBI:90866"/>
        <dbReference type="ChEBI" id="CHEBI:90867"/>
    </reaction>
    <physiologicalReaction direction="left-to-right" evidence="11">
        <dbReference type="Rhea" id="RHEA:48953"/>
    </physiologicalReaction>
</comment>
<dbReference type="PRINTS" id="PR00080">
    <property type="entry name" value="SDRFAMILY"/>
</dbReference>
<comment type="catalytic activity">
    <reaction evidence="18">
        <text>prostaglandin E2 + NAD(+) = 15-oxoprostaglandin E2 + NADH + H(+)</text>
        <dbReference type="Rhea" id="RHEA:11876"/>
        <dbReference type="ChEBI" id="CHEBI:15378"/>
        <dbReference type="ChEBI" id="CHEBI:57400"/>
        <dbReference type="ChEBI" id="CHEBI:57540"/>
        <dbReference type="ChEBI" id="CHEBI:57945"/>
        <dbReference type="ChEBI" id="CHEBI:606564"/>
        <dbReference type="EC" id="1.1.1.141"/>
    </reaction>
    <physiologicalReaction direction="left-to-right" evidence="18">
        <dbReference type="Rhea" id="RHEA:11877"/>
    </physiologicalReaction>
</comment>
<dbReference type="EC" id="1.1.1.232" evidence="4"/>
<dbReference type="InterPro" id="IPR002347">
    <property type="entry name" value="SDR_fam"/>
</dbReference>
<evidence type="ECO:0000256" key="9">
    <source>
        <dbReference type="ARBA" id="ARBA00047325"/>
    </source>
</evidence>
<evidence type="ECO:0000256" key="15">
    <source>
        <dbReference type="ARBA" id="ARBA00048393"/>
    </source>
</evidence>
<dbReference type="PANTHER" id="PTHR44229:SF4">
    <property type="entry name" value="15-HYDROXYPROSTAGLANDIN DEHYDROGENASE [NAD(+)]"/>
    <property type="match status" value="1"/>
</dbReference>
<evidence type="ECO:0000256" key="20">
    <source>
        <dbReference type="ARBA" id="ARBA00049151"/>
    </source>
</evidence>
<evidence type="ECO:0000256" key="12">
    <source>
        <dbReference type="ARBA" id="ARBA00048140"/>
    </source>
</evidence>
<dbReference type="OrthoDB" id="417891at2759"/>
<keyword evidence="24" id="KW-1185">Reference proteome</keyword>
<evidence type="ECO:0000256" key="21">
    <source>
        <dbReference type="ARBA" id="ARBA00049188"/>
    </source>
</evidence>